<protein>
    <submittedName>
        <fullName evidence="5">ABC transporter ATP-binding protein</fullName>
    </submittedName>
</protein>
<dbReference type="GO" id="GO:0016887">
    <property type="term" value="F:ATP hydrolysis activity"/>
    <property type="evidence" value="ECO:0007669"/>
    <property type="project" value="InterPro"/>
</dbReference>
<name>A0A6M1LUB8_9PROT</name>
<dbReference type="InterPro" id="IPR003593">
    <property type="entry name" value="AAA+_ATPase"/>
</dbReference>
<dbReference type="InterPro" id="IPR013611">
    <property type="entry name" value="Transp-assoc_OB_typ2"/>
</dbReference>
<comment type="caution">
    <text evidence="5">The sequence shown here is derived from an EMBL/GenBank/DDBJ whole genome shotgun (WGS) entry which is preliminary data.</text>
</comment>
<dbReference type="Proteomes" id="UP000475385">
    <property type="component" value="Unassembled WGS sequence"/>
</dbReference>
<evidence type="ECO:0000259" key="4">
    <source>
        <dbReference type="PROSITE" id="PS50893"/>
    </source>
</evidence>
<dbReference type="Gene3D" id="3.40.50.300">
    <property type="entry name" value="P-loop containing nucleotide triphosphate hydrolases"/>
    <property type="match status" value="1"/>
</dbReference>
<sequence length="355" mass="37797">MTLPLKLSGAEVRLAGIGKRYGQVTAVKPLDLVIEGGTLVTLLGPSGCGKTTLLRMIAGLEQATEGRLFIGGKDVTLLPAGERNVSMVFQSYALFPHMSVLDNVAYGLVSSGIRKRDAHAKAEAALETVGLKGFGGRLPSEMSGGQQQRVAVARALVLEPEVLLFDEPLSNLDARLRRSMREEIRALQQRLGLTVVYVTHDQAEALAVSDKIVVMRNAEIAQAGTPEELYTQPGNVFVATFMGEANHVRGVVESIDGALATVKLDEAVLTLPHRGTTPGPVDIVIRPEAIRISNSPVGLPAKVARATYMGSHTEYHFATAAGELFAVGADRLKRRAPGEAVMLALDPEGVVLVKP</sequence>
<dbReference type="GO" id="GO:0043190">
    <property type="term" value="C:ATP-binding cassette (ABC) transporter complex"/>
    <property type="evidence" value="ECO:0007669"/>
    <property type="project" value="InterPro"/>
</dbReference>
<accession>A0A6M1LUB8</accession>
<dbReference type="PANTHER" id="PTHR42781:SF4">
    <property type="entry name" value="SPERMIDINE_PUTRESCINE IMPORT ATP-BINDING PROTEIN POTA"/>
    <property type="match status" value="1"/>
</dbReference>
<dbReference type="GO" id="GO:0005524">
    <property type="term" value="F:ATP binding"/>
    <property type="evidence" value="ECO:0007669"/>
    <property type="project" value="UniProtKB-KW"/>
</dbReference>
<organism evidence="5 6">
    <name type="scientific">Falsiroseomonas algicola</name>
    <dbReference type="NCBI Taxonomy" id="2716930"/>
    <lineage>
        <taxon>Bacteria</taxon>
        <taxon>Pseudomonadati</taxon>
        <taxon>Pseudomonadota</taxon>
        <taxon>Alphaproteobacteria</taxon>
        <taxon>Acetobacterales</taxon>
        <taxon>Roseomonadaceae</taxon>
        <taxon>Falsiroseomonas</taxon>
    </lineage>
</organism>
<evidence type="ECO:0000256" key="3">
    <source>
        <dbReference type="ARBA" id="ARBA00022840"/>
    </source>
</evidence>
<dbReference type="InterPro" id="IPR017871">
    <property type="entry name" value="ABC_transporter-like_CS"/>
</dbReference>
<keyword evidence="3 5" id="KW-0067">ATP-binding</keyword>
<evidence type="ECO:0000313" key="6">
    <source>
        <dbReference type="Proteomes" id="UP000475385"/>
    </source>
</evidence>
<reference evidence="5 6" key="2">
    <citation type="submission" date="2020-03" db="EMBL/GenBank/DDBJ databases">
        <title>Roseomonas stagni sp. nov., isolated from pond water in Japan.</title>
        <authorList>
            <person name="Furuhata K."/>
            <person name="Miyamoto H."/>
            <person name="Goto K."/>
        </authorList>
    </citation>
    <scope>NUCLEOTIDE SEQUENCE [LARGE SCALE GENOMIC DNA]</scope>
    <source>
        <strain evidence="5 6">PeD5</strain>
    </source>
</reference>
<dbReference type="SUPFAM" id="SSF50331">
    <property type="entry name" value="MOP-like"/>
    <property type="match status" value="1"/>
</dbReference>
<dbReference type="InterPro" id="IPR027417">
    <property type="entry name" value="P-loop_NTPase"/>
</dbReference>
<dbReference type="SUPFAM" id="SSF52540">
    <property type="entry name" value="P-loop containing nucleoside triphosphate hydrolases"/>
    <property type="match status" value="1"/>
</dbReference>
<proteinExistence type="predicted"/>
<keyword evidence="6" id="KW-1185">Reference proteome</keyword>
<dbReference type="InterPro" id="IPR003439">
    <property type="entry name" value="ABC_transporter-like_ATP-bd"/>
</dbReference>
<dbReference type="EMBL" id="JAAIKB010000024">
    <property type="protein sequence ID" value="NGM24096.1"/>
    <property type="molecule type" value="Genomic_DNA"/>
</dbReference>
<dbReference type="FunFam" id="3.40.50.300:FF:000425">
    <property type="entry name" value="Probable ABC transporter, ATP-binding subunit"/>
    <property type="match status" value="1"/>
</dbReference>
<dbReference type="InterPro" id="IPR008995">
    <property type="entry name" value="Mo/tungstate-bd_C_term_dom"/>
</dbReference>
<reference evidence="5 6" key="1">
    <citation type="submission" date="2020-02" db="EMBL/GenBank/DDBJ databases">
        <authorList>
            <person name="Kim H.M."/>
            <person name="Jeon C.O."/>
        </authorList>
    </citation>
    <scope>NUCLEOTIDE SEQUENCE [LARGE SCALE GENOMIC DNA]</scope>
    <source>
        <strain evidence="5 6">PeD5</strain>
    </source>
</reference>
<evidence type="ECO:0000313" key="5">
    <source>
        <dbReference type="EMBL" id="NGM24096.1"/>
    </source>
</evidence>
<dbReference type="Gene3D" id="2.40.50.100">
    <property type="match status" value="1"/>
</dbReference>
<evidence type="ECO:0000256" key="1">
    <source>
        <dbReference type="ARBA" id="ARBA00022448"/>
    </source>
</evidence>
<keyword evidence="2" id="KW-0547">Nucleotide-binding</keyword>
<dbReference type="GO" id="GO:0022857">
    <property type="term" value="F:transmembrane transporter activity"/>
    <property type="evidence" value="ECO:0007669"/>
    <property type="project" value="InterPro"/>
</dbReference>
<gene>
    <name evidence="5" type="ORF">G3576_29085</name>
</gene>
<dbReference type="Pfam" id="PF00005">
    <property type="entry name" value="ABC_tran"/>
    <property type="match status" value="1"/>
</dbReference>
<dbReference type="PROSITE" id="PS00211">
    <property type="entry name" value="ABC_TRANSPORTER_1"/>
    <property type="match status" value="1"/>
</dbReference>
<evidence type="ECO:0000256" key="2">
    <source>
        <dbReference type="ARBA" id="ARBA00022741"/>
    </source>
</evidence>
<dbReference type="PROSITE" id="PS50893">
    <property type="entry name" value="ABC_TRANSPORTER_2"/>
    <property type="match status" value="1"/>
</dbReference>
<dbReference type="Pfam" id="PF08402">
    <property type="entry name" value="TOBE_2"/>
    <property type="match status" value="1"/>
</dbReference>
<dbReference type="SMART" id="SM00382">
    <property type="entry name" value="AAA"/>
    <property type="match status" value="1"/>
</dbReference>
<dbReference type="PANTHER" id="PTHR42781">
    <property type="entry name" value="SPERMIDINE/PUTRESCINE IMPORT ATP-BINDING PROTEIN POTA"/>
    <property type="match status" value="1"/>
</dbReference>
<feature type="domain" description="ABC transporter" evidence="4">
    <location>
        <begin position="12"/>
        <end position="242"/>
    </location>
</feature>
<dbReference type="GO" id="GO:0015697">
    <property type="term" value="P:quaternary ammonium group transport"/>
    <property type="evidence" value="ECO:0007669"/>
    <property type="project" value="UniProtKB-ARBA"/>
</dbReference>
<dbReference type="InterPro" id="IPR050093">
    <property type="entry name" value="ABC_SmlMolc_Importer"/>
</dbReference>
<dbReference type="RefSeq" id="WP_164698011.1">
    <property type="nucleotide sequence ID" value="NZ_JAAIKB010000024.1"/>
</dbReference>
<dbReference type="AlphaFoldDB" id="A0A6M1LUB8"/>
<keyword evidence="1" id="KW-0813">Transport</keyword>